<evidence type="ECO:0000256" key="1">
    <source>
        <dbReference type="SAM" id="MobiDB-lite"/>
    </source>
</evidence>
<dbReference type="HOGENOM" id="CLU_1771761_0_0_1"/>
<name>H3GXB0_PHYRM</name>
<reference evidence="2" key="2">
    <citation type="submission" date="2015-06" db="UniProtKB">
        <authorList>
            <consortium name="EnsemblProtists"/>
        </authorList>
    </citation>
    <scope>IDENTIFICATION</scope>
    <source>
        <strain evidence="2">Pr102</strain>
    </source>
</reference>
<sequence>MRGPDDPGEAKMPATEAKPPDPGNLTRRGGEEHEQRTLQEDNPGELDDQAVQSITEAENGDDDEHMPLASQDSIVAETSDSQEEVPVEDTGENQGKKTDKFDLRSASQTKEAPDRGDSPTEKMMNEAAEGQHQEKQPDPLMRSECPQ</sequence>
<feature type="compositionally biased region" description="Polar residues" evidence="1">
    <location>
        <begin position="70"/>
        <end position="79"/>
    </location>
</feature>
<keyword evidence="3" id="KW-1185">Reference proteome</keyword>
<dbReference type="EMBL" id="DS566066">
    <property type="status" value="NOT_ANNOTATED_CDS"/>
    <property type="molecule type" value="Genomic_DNA"/>
</dbReference>
<protein>
    <submittedName>
        <fullName evidence="2">Uncharacterized protein</fullName>
    </submittedName>
</protein>
<dbReference type="Proteomes" id="UP000005238">
    <property type="component" value="Unassembled WGS sequence"/>
</dbReference>
<reference evidence="3" key="1">
    <citation type="journal article" date="2006" name="Science">
        <title>Phytophthora genome sequences uncover evolutionary origins and mechanisms of pathogenesis.</title>
        <authorList>
            <person name="Tyler B.M."/>
            <person name="Tripathy S."/>
            <person name="Zhang X."/>
            <person name="Dehal P."/>
            <person name="Jiang R.H."/>
            <person name="Aerts A."/>
            <person name="Arredondo F.D."/>
            <person name="Baxter L."/>
            <person name="Bensasson D."/>
            <person name="Beynon J.L."/>
            <person name="Chapman J."/>
            <person name="Damasceno C.M."/>
            <person name="Dorrance A.E."/>
            <person name="Dou D."/>
            <person name="Dickerman A.W."/>
            <person name="Dubchak I.L."/>
            <person name="Garbelotto M."/>
            <person name="Gijzen M."/>
            <person name="Gordon S.G."/>
            <person name="Govers F."/>
            <person name="Grunwald N.J."/>
            <person name="Huang W."/>
            <person name="Ivors K.L."/>
            <person name="Jones R.W."/>
            <person name="Kamoun S."/>
            <person name="Krampis K."/>
            <person name="Lamour K.H."/>
            <person name="Lee M.K."/>
            <person name="McDonald W.H."/>
            <person name="Medina M."/>
            <person name="Meijer H.J."/>
            <person name="Nordberg E.K."/>
            <person name="Maclean D.J."/>
            <person name="Ospina-Giraldo M.D."/>
            <person name="Morris P.F."/>
            <person name="Phuntumart V."/>
            <person name="Putnam N.H."/>
            <person name="Rash S."/>
            <person name="Rose J.K."/>
            <person name="Sakihama Y."/>
            <person name="Salamov A.A."/>
            <person name="Savidor A."/>
            <person name="Scheuring C.F."/>
            <person name="Smith B.M."/>
            <person name="Sobral B.W."/>
            <person name="Terry A."/>
            <person name="Torto-Alalibo T.A."/>
            <person name="Win J."/>
            <person name="Xu Z."/>
            <person name="Zhang H."/>
            <person name="Grigoriev I.V."/>
            <person name="Rokhsar D.S."/>
            <person name="Boore J.L."/>
        </authorList>
    </citation>
    <scope>NUCLEOTIDE SEQUENCE [LARGE SCALE GENOMIC DNA]</scope>
    <source>
        <strain evidence="3">Pr102</strain>
    </source>
</reference>
<proteinExistence type="predicted"/>
<dbReference type="InParanoid" id="H3GXB0"/>
<evidence type="ECO:0000313" key="2">
    <source>
        <dbReference type="EnsemblProtists" id="Phyra82216"/>
    </source>
</evidence>
<feature type="compositionally biased region" description="Acidic residues" evidence="1">
    <location>
        <begin position="80"/>
        <end position="91"/>
    </location>
</feature>
<accession>H3GXB0</accession>
<feature type="compositionally biased region" description="Basic and acidic residues" evidence="1">
    <location>
        <begin position="28"/>
        <end position="39"/>
    </location>
</feature>
<dbReference type="AlphaFoldDB" id="H3GXB0"/>
<feature type="compositionally biased region" description="Basic and acidic residues" evidence="1">
    <location>
        <begin position="94"/>
        <end position="103"/>
    </location>
</feature>
<organism evidence="2 3">
    <name type="scientific">Phytophthora ramorum</name>
    <name type="common">Sudden oak death agent</name>
    <dbReference type="NCBI Taxonomy" id="164328"/>
    <lineage>
        <taxon>Eukaryota</taxon>
        <taxon>Sar</taxon>
        <taxon>Stramenopiles</taxon>
        <taxon>Oomycota</taxon>
        <taxon>Peronosporomycetes</taxon>
        <taxon>Peronosporales</taxon>
        <taxon>Peronosporaceae</taxon>
        <taxon>Phytophthora</taxon>
    </lineage>
</organism>
<feature type="compositionally biased region" description="Basic and acidic residues" evidence="1">
    <location>
        <begin position="111"/>
        <end position="137"/>
    </location>
</feature>
<feature type="region of interest" description="Disordered" evidence="1">
    <location>
        <begin position="1"/>
        <end position="147"/>
    </location>
</feature>
<evidence type="ECO:0000313" key="3">
    <source>
        <dbReference type="Proteomes" id="UP000005238"/>
    </source>
</evidence>
<dbReference type="EnsemblProtists" id="Phyra82216">
    <property type="protein sequence ID" value="Phyra82216"/>
    <property type="gene ID" value="Phyra82216"/>
</dbReference>